<dbReference type="SMART" id="SM00880">
    <property type="entry name" value="CHAD"/>
    <property type="match status" value="1"/>
</dbReference>
<organism evidence="3 4">
    <name type="scientific">Streptacidiphilus cavernicola</name>
    <dbReference type="NCBI Taxonomy" id="3342716"/>
    <lineage>
        <taxon>Bacteria</taxon>
        <taxon>Bacillati</taxon>
        <taxon>Actinomycetota</taxon>
        <taxon>Actinomycetes</taxon>
        <taxon>Kitasatosporales</taxon>
        <taxon>Streptomycetaceae</taxon>
        <taxon>Streptacidiphilus</taxon>
    </lineage>
</organism>
<dbReference type="Pfam" id="PF05235">
    <property type="entry name" value="CHAD"/>
    <property type="match status" value="1"/>
</dbReference>
<reference evidence="3 4" key="1">
    <citation type="submission" date="2024-09" db="EMBL/GenBank/DDBJ databases">
        <authorList>
            <person name="Lee S.D."/>
        </authorList>
    </citation>
    <scope>NUCLEOTIDE SEQUENCE [LARGE SCALE GENOMIC DNA]</scope>
    <source>
        <strain evidence="3 4">N8-3</strain>
    </source>
</reference>
<dbReference type="InterPro" id="IPR038186">
    <property type="entry name" value="CHAD_dom_sf"/>
</dbReference>
<comment type="caution">
    <text evidence="3">The sequence shown here is derived from an EMBL/GenBank/DDBJ whole genome shotgun (WGS) entry which is preliminary data.</text>
</comment>
<keyword evidence="4" id="KW-1185">Reference proteome</keyword>
<gene>
    <name evidence="3" type="ORF">ACEZDE_26435</name>
</gene>
<dbReference type="PROSITE" id="PS51708">
    <property type="entry name" value="CHAD"/>
    <property type="match status" value="1"/>
</dbReference>
<dbReference type="InterPro" id="IPR007899">
    <property type="entry name" value="CHAD_dom"/>
</dbReference>
<evidence type="ECO:0000259" key="2">
    <source>
        <dbReference type="PROSITE" id="PS51708"/>
    </source>
</evidence>
<protein>
    <submittedName>
        <fullName evidence="3">CHAD domain-containing protein</fullName>
    </submittedName>
</protein>
<feature type="domain" description="CHAD" evidence="2">
    <location>
        <begin position="21"/>
        <end position="335"/>
    </location>
</feature>
<dbReference type="Proteomes" id="UP001592531">
    <property type="component" value="Unassembled WGS sequence"/>
</dbReference>
<sequence length="347" mass="36861">MTDTPLATQAPPGGEGLAGTPLDEGTPATRALSAHLAAEAGGFLRELPSVDLHTLRRVGAALHTFEQLLDPAWSQELREELARLGGLLGQERAYSRRLARLLTSLDSLTCADATGTERTAGPVPQQREAEGLLARHPGAPKARALLERQLTLGRSRAHTTALQELGSARFHALADRMTLLVSDLPLRPGAEAAPVAALLPCAVAEATALVSAVRALPLDRGAVPYSGDMLHDPGDDQPWQQLRGLVLRTQYALEVCGPLLGTRATRPAAALSDLARTLARHRDAAEAAEAAALAALTPRITPATAYVLGVVHADQRLEVEAARHAFSSAWPDLDRSGWLTDTWLTNR</sequence>
<feature type="region of interest" description="Disordered" evidence="1">
    <location>
        <begin position="1"/>
        <end position="22"/>
    </location>
</feature>
<name>A0ABV6W2C9_9ACTN</name>
<evidence type="ECO:0000313" key="3">
    <source>
        <dbReference type="EMBL" id="MFC1420151.1"/>
    </source>
</evidence>
<dbReference type="RefSeq" id="WP_380540817.1">
    <property type="nucleotide sequence ID" value="NZ_JBHFAB010000023.1"/>
</dbReference>
<dbReference type="Gene3D" id="1.40.20.10">
    <property type="entry name" value="CHAD domain"/>
    <property type="match status" value="1"/>
</dbReference>
<evidence type="ECO:0000313" key="4">
    <source>
        <dbReference type="Proteomes" id="UP001592531"/>
    </source>
</evidence>
<accession>A0ABV6W2C9</accession>
<dbReference type="EMBL" id="JBHFAB010000023">
    <property type="protein sequence ID" value="MFC1420151.1"/>
    <property type="molecule type" value="Genomic_DNA"/>
</dbReference>
<evidence type="ECO:0000256" key="1">
    <source>
        <dbReference type="SAM" id="MobiDB-lite"/>
    </source>
</evidence>
<proteinExistence type="predicted"/>